<keyword evidence="2" id="KW-1185">Reference proteome</keyword>
<evidence type="ECO:0008006" key="3">
    <source>
        <dbReference type="Google" id="ProtNLM"/>
    </source>
</evidence>
<dbReference type="Proteomes" id="UP001501844">
    <property type="component" value="Unassembled WGS sequence"/>
</dbReference>
<accession>A0ABP8F6F0</accession>
<name>A0ABP8F6F0_9BACT</name>
<sequence>MTTAEYTALLTEGKPNAKGRTDEVALYILQNGQEELANLWPAVYDANFGIRARAAHVLEAVANQKLEWFLRYRAEILERVALPTLDPAYNFFIPSMLGLLHWADEDVAEVVERLECWLQNIDHQFVKVFCLQSLTDITRQQPWLKHETEELVRQHMAKGGKAINARGRMLLKTLAKIPTVN</sequence>
<reference evidence="2" key="1">
    <citation type="journal article" date="2019" name="Int. J. Syst. Evol. Microbiol.">
        <title>The Global Catalogue of Microorganisms (GCM) 10K type strain sequencing project: providing services to taxonomists for standard genome sequencing and annotation.</title>
        <authorList>
            <consortium name="The Broad Institute Genomics Platform"/>
            <consortium name="The Broad Institute Genome Sequencing Center for Infectious Disease"/>
            <person name="Wu L."/>
            <person name="Ma J."/>
        </authorList>
    </citation>
    <scope>NUCLEOTIDE SEQUENCE [LARGE SCALE GENOMIC DNA]</scope>
    <source>
        <strain evidence="2">JCM 17917</strain>
    </source>
</reference>
<dbReference type="EMBL" id="BAABGX010000001">
    <property type="protein sequence ID" value="GAA4296007.1"/>
    <property type="molecule type" value="Genomic_DNA"/>
</dbReference>
<evidence type="ECO:0000313" key="1">
    <source>
        <dbReference type="EMBL" id="GAA4296007.1"/>
    </source>
</evidence>
<protein>
    <recommendedName>
        <fullName evidence="3">HEAT repeat-containing protein</fullName>
    </recommendedName>
</protein>
<dbReference type="RefSeq" id="WP_345161507.1">
    <property type="nucleotide sequence ID" value="NZ_BAABGX010000001.1"/>
</dbReference>
<proteinExistence type="predicted"/>
<comment type="caution">
    <text evidence="1">The sequence shown here is derived from an EMBL/GenBank/DDBJ whole genome shotgun (WGS) entry which is preliminary data.</text>
</comment>
<gene>
    <name evidence="1" type="ORF">GCM10023183_02430</name>
</gene>
<organism evidence="1 2">
    <name type="scientific">Nibribacter koreensis</name>
    <dbReference type="NCBI Taxonomy" id="1084519"/>
    <lineage>
        <taxon>Bacteria</taxon>
        <taxon>Pseudomonadati</taxon>
        <taxon>Bacteroidota</taxon>
        <taxon>Cytophagia</taxon>
        <taxon>Cytophagales</taxon>
        <taxon>Hymenobacteraceae</taxon>
        <taxon>Nibribacter</taxon>
    </lineage>
</organism>
<evidence type="ECO:0000313" key="2">
    <source>
        <dbReference type="Proteomes" id="UP001501844"/>
    </source>
</evidence>